<dbReference type="Proteomes" id="UP000557426">
    <property type="component" value="Unassembled WGS sequence"/>
</dbReference>
<dbReference type="GO" id="GO:0005634">
    <property type="term" value="C:nucleus"/>
    <property type="evidence" value="ECO:0007669"/>
    <property type="project" value="UniProtKB-SubCell"/>
</dbReference>
<evidence type="ECO:0000313" key="10">
    <source>
        <dbReference type="Proteomes" id="UP000557426"/>
    </source>
</evidence>
<sequence length="165" mass="19133">SSFSATDGLEKDLEEVKVALQNKILTLKRIQIMDALRNKMEQNDNDSRRIVETAEDILKLSMTIINYQLQVREKEQNFADIKKKRYLLKKAARQKLLQIHALMKLQKEEQASTEVNRTLESNLKKEREITTIIQNIFQGIIIGSKVNWAEDPSLKAIVLQLEKNV</sequence>
<evidence type="ECO:0000256" key="4">
    <source>
        <dbReference type="ARBA" id="ARBA00022838"/>
    </source>
</evidence>
<evidence type="ECO:0000256" key="1">
    <source>
        <dbReference type="ARBA" id="ARBA00004123"/>
    </source>
</evidence>
<comment type="similarity">
    <text evidence="7">Belongs to the CENP-H/MCM16 family.</text>
</comment>
<keyword evidence="3" id="KW-0158">Chromosome</keyword>
<evidence type="ECO:0000256" key="5">
    <source>
        <dbReference type="ARBA" id="ARBA00023242"/>
    </source>
</evidence>
<dbReference type="GO" id="GO:0000776">
    <property type="term" value="C:kinetochore"/>
    <property type="evidence" value="ECO:0007669"/>
    <property type="project" value="UniProtKB-KW"/>
</dbReference>
<name>A0A7L3FGY1_9GRUI</name>
<keyword evidence="5" id="KW-0539">Nucleus</keyword>
<dbReference type="GO" id="GO:0043515">
    <property type="term" value="F:kinetochore binding"/>
    <property type="evidence" value="ECO:0007669"/>
    <property type="project" value="TreeGrafter"/>
</dbReference>
<feature type="non-terminal residue" evidence="9">
    <location>
        <position position="165"/>
    </location>
</feature>
<gene>
    <name evidence="9" type="primary">Cenph</name>
    <name evidence="9" type="ORF">ZAPATR_R13771</name>
</gene>
<dbReference type="Pfam" id="PF05837">
    <property type="entry name" value="CENP-H"/>
    <property type="match status" value="1"/>
</dbReference>
<keyword evidence="4" id="KW-0995">Kinetochore</keyword>
<keyword evidence="10" id="KW-1185">Reference proteome</keyword>
<protein>
    <submittedName>
        <fullName evidence="9">CENPH protein</fullName>
    </submittedName>
</protein>
<evidence type="ECO:0000256" key="3">
    <source>
        <dbReference type="ARBA" id="ARBA00022454"/>
    </source>
</evidence>
<reference evidence="9 10" key="1">
    <citation type="submission" date="2019-09" db="EMBL/GenBank/DDBJ databases">
        <title>Bird 10,000 Genomes (B10K) Project - Family phase.</title>
        <authorList>
            <person name="Zhang G."/>
        </authorList>
    </citation>
    <scope>NUCLEOTIDE SEQUENCE [LARGE SCALE GENOMIC DNA]</scope>
    <source>
        <strain evidence="9">B10K-DU-011-47</strain>
        <tissue evidence="9">Mixed tissue sample</tissue>
    </source>
</reference>
<dbReference type="InterPro" id="IPR040034">
    <property type="entry name" value="CENP-H"/>
</dbReference>
<comment type="caution">
    <text evidence="9">The sequence shown here is derived from an EMBL/GenBank/DDBJ whole genome shotgun (WGS) entry which is preliminary data.</text>
</comment>
<dbReference type="PANTHER" id="PTHR48122">
    <property type="entry name" value="CENTROMERE PROTEIN H"/>
    <property type="match status" value="1"/>
</dbReference>
<dbReference type="GO" id="GO:0007059">
    <property type="term" value="P:chromosome segregation"/>
    <property type="evidence" value="ECO:0007669"/>
    <property type="project" value="TreeGrafter"/>
</dbReference>
<dbReference type="InterPro" id="IPR008426">
    <property type="entry name" value="CENP-H_C"/>
</dbReference>
<feature type="non-terminal residue" evidence="9">
    <location>
        <position position="1"/>
    </location>
</feature>
<evidence type="ECO:0000256" key="6">
    <source>
        <dbReference type="ARBA" id="ARBA00023328"/>
    </source>
</evidence>
<evidence type="ECO:0000313" key="9">
    <source>
        <dbReference type="EMBL" id="NXT80212.1"/>
    </source>
</evidence>
<dbReference type="EMBL" id="VZTU01018968">
    <property type="protein sequence ID" value="NXT80212.1"/>
    <property type="molecule type" value="Genomic_DNA"/>
</dbReference>
<dbReference type="PANTHER" id="PTHR48122:SF1">
    <property type="entry name" value="CENTROMERE PROTEIN H"/>
    <property type="match status" value="1"/>
</dbReference>
<dbReference type="AlphaFoldDB" id="A0A7L3FGY1"/>
<feature type="domain" description="Centromere protein H C-terminal" evidence="8">
    <location>
        <begin position="7"/>
        <end position="162"/>
    </location>
</feature>
<comment type="subcellular location">
    <subcellularLocation>
        <location evidence="2">Chromosome</location>
        <location evidence="2">Centromere</location>
        <location evidence="2">Kinetochore</location>
    </subcellularLocation>
    <subcellularLocation>
        <location evidence="1">Nucleus</location>
    </subcellularLocation>
</comment>
<evidence type="ECO:0000259" key="8">
    <source>
        <dbReference type="Pfam" id="PF05837"/>
    </source>
</evidence>
<evidence type="ECO:0000256" key="2">
    <source>
        <dbReference type="ARBA" id="ARBA00004629"/>
    </source>
</evidence>
<dbReference type="GO" id="GO:0051382">
    <property type="term" value="P:kinetochore assembly"/>
    <property type="evidence" value="ECO:0007669"/>
    <property type="project" value="InterPro"/>
</dbReference>
<organism evidence="9 10">
    <name type="scientific">Zapornia atra</name>
    <name type="common">Henderson crake</name>
    <dbReference type="NCBI Taxonomy" id="2585822"/>
    <lineage>
        <taxon>Eukaryota</taxon>
        <taxon>Metazoa</taxon>
        <taxon>Chordata</taxon>
        <taxon>Craniata</taxon>
        <taxon>Vertebrata</taxon>
        <taxon>Euteleostomi</taxon>
        <taxon>Archelosauria</taxon>
        <taxon>Archosauria</taxon>
        <taxon>Dinosauria</taxon>
        <taxon>Saurischia</taxon>
        <taxon>Theropoda</taxon>
        <taxon>Coelurosauria</taxon>
        <taxon>Aves</taxon>
        <taxon>Neognathae</taxon>
        <taxon>Neoaves</taxon>
        <taxon>Gruiformes</taxon>
        <taxon>Rallidae</taxon>
        <taxon>Zapornia</taxon>
    </lineage>
</organism>
<dbReference type="GO" id="GO:0007052">
    <property type="term" value="P:mitotic spindle organization"/>
    <property type="evidence" value="ECO:0007669"/>
    <property type="project" value="TreeGrafter"/>
</dbReference>
<proteinExistence type="inferred from homology"/>
<keyword evidence="6" id="KW-0137">Centromere</keyword>
<accession>A0A7L3FGY1</accession>
<evidence type="ECO:0000256" key="7">
    <source>
        <dbReference type="ARBA" id="ARBA00025735"/>
    </source>
</evidence>